<dbReference type="PROSITE" id="PS50848">
    <property type="entry name" value="START"/>
    <property type="match status" value="1"/>
</dbReference>
<dbReference type="Gene3D" id="3.30.530.20">
    <property type="match status" value="1"/>
</dbReference>
<dbReference type="RefSeq" id="WP_304185153.1">
    <property type="nucleotide sequence ID" value="NZ_DRGM01000199.1"/>
</dbReference>
<organism evidence="3">
    <name type="scientific">Pseudoalteromonas prydzensis</name>
    <dbReference type="NCBI Taxonomy" id="182141"/>
    <lineage>
        <taxon>Bacteria</taxon>
        <taxon>Pseudomonadati</taxon>
        <taxon>Pseudomonadota</taxon>
        <taxon>Gammaproteobacteria</taxon>
        <taxon>Alteromonadales</taxon>
        <taxon>Pseudoalteromonadaceae</taxon>
        <taxon>Pseudoalteromonas</taxon>
    </lineage>
</organism>
<dbReference type="SUPFAM" id="SSF55961">
    <property type="entry name" value="Bet v1-like"/>
    <property type="match status" value="1"/>
</dbReference>
<keyword evidence="1" id="KW-0732">Signal</keyword>
<feature type="signal peptide" evidence="1">
    <location>
        <begin position="1"/>
        <end position="18"/>
    </location>
</feature>
<protein>
    <recommendedName>
        <fullName evidence="2">START domain-containing protein</fullName>
    </recommendedName>
</protein>
<proteinExistence type="predicted"/>
<evidence type="ECO:0000313" key="3">
    <source>
        <dbReference type="EMBL" id="HEA18783.1"/>
    </source>
</evidence>
<dbReference type="PANTHER" id="PTHR19308">
    <property type="entry name" value="PHOSPHATIDYLCHOLINE TRANSFER PROTEIN"/>
    <property type="match status" value="1"/>
</dbReference>
<sequence length="225" mass="25739">MRRRIILLTLLFSTSVLSDIQQWQLWKQRDGVSVHYKKHENGIFEVQAEMMVPGVTANDFMALLSDTDSAPLWIENVTHVQVLKRLSPSETIVHSQFDSPWPVADRDMVSYSCYRRVNHTQTELMIAALTDFLDKREGVIRITELKASWLLTETSEQGQSQLAIRHVVYADPGGAIPHWLSNKIGLKSAMHTLLALKQRLLEKTYQPNKQIIELGDCSQQSLITR</sequence>
<name>A0A7V1D2L3_9GAMM</name>
<dbReference type="GO" id="GO:0008289">
    <property type="term" value="F:lipid binding"/>
    <property type="evidence" value="ECO:0007669"/>
    <property type="project" value="InterPro"/>
</dbReference>
<dbReference type="Pfam" id="PF01852">
    <property type="entry name" value="START"/>
    <property type="match status" value="1"/>
</dbReference>
<reference evidence="3" key="1">
    <citation type="journal article" date="2020" name="mSystems">
        <title>Genome- and Community-Level Interaction Insights into Carbon Utilization and Element Cycling Functions of Hydrothermarchaeota in Hydrothermal Sediment.</title>
        <authorList>
            <person name="Zhou Z."/>
            <person name="Liu Y."/>
            <person name="Xu W."/>
            <person name="Pan J."/>
            <person name="Luo Z.H."/>
            <person name="Li M."/>
        </authorList>
    </citation>
    <scope>NUCLEOTIDE SEQUENCE [LARGE SCALE GENOMIC DNA]</scope>
    <source>
        <strain evidence="3">HyVt-346</strain>
    </source>
</reference>
<feature type="domain" description="START" evidence="2">
    <location>
        <begin position="23"/>
        <end position="205"/>
    </location>
</feature>
<dbReference type="InterPro" id="IPR002913">
    <property type="entry name" value="START_lipid-bd_dom"/>
</dbReference>
<dbReference type="EMBL" id="DRGM01000199">
    <property type="protein sequence ID" value="HEA18783.1"/>
    <property type="molecule type" value="Genomic_DNA"/>
</dbReference>
<dbReference type="PIRSF" id="PIRSF039033">
    <property type="entry name" value="START_dom"/>
    <property type="match status" value="1"/>
</dbReference>
<accession>A0A7V1D2L3</accession>
<dbReference type="AlphaFoldDB" id="A0A7V1D2L3"/>
<feature type="chain" id="PRO_5030694242" description="START domain-containing protein" evidence="1">
    <location>
        <begin position="19"/>
        <end position="225"/>
    </location>
</feature>
<dbReference type="GO" id="GO:0005737">
    <property type="term" value="C:cytoplasm"/>
    <property type="evidence" value="ECO:0007669"/>
    <property type="project" value="UniProtKB-ARBA"/>
</dbReference>
<dbReference type="InterPro" id="IPR051213">
    <property type="entry name" value="START_lipid_transfer"/>
</dbReference>
<comment type="caution">
    <text evidence="3">The sequence shown here is derived from an EMBL/GenBank/DDBJ whole genome shotgun (WGS) entry which is preliminary data.</text>
</comment>
<dbReference type="Proteomes" id="UP000886188">
    <property type="component" value="Unassembled WGS sequence"/>
</dbReference>
<dbReference type="InterPro" id="IPR028347">
    <property type="entry name" value="START_dom_prot"/>
</dbReference>
<gene>
    <name evidence="3" type="ORF">ENH88_20505</name>
</gene>
<evidence type="ECO:0000256" key="1">
    <source>
        <dbReference type="SAM" id="SignalP"/>
    </source>
</evidence>
<dbReference type="InterPro" id="IPR023393">
    <property type="entry name" value="START-like_dom_sf"/>
</dbReference>
<dbReference type="PANTHER" id="PTHR19308:SF14">
    <property type="entry name" value="START DOMAIN-CONTAINING PROTEIN"/>
    <property type="match status" value="1"/>
</dbReference>
<evidence type="ECO:0000259" key="2">
    <source>
        <dbReference type="PROSITE" id="PS50848"/>
    </source>
</evidence>